<dbReference type="InterPro" id="IPR001173">
    <property type="entry name" value="Glyco_trans_2-like"/>
</dbReference>
<evidence type="ECO:0000313" key="5">
    <source>
        <dbReference type="EMBL" id="AGA28660.1"/>
    </source>
</evidence>
<dbReference type="eggNOG" id="COG1216">
    <property type="taxonomic scope" value="Bacteria"/>
</dbReference>
<evidence type="ECO:0000256" key="1">
    <source>
        <dbReference type="ARBA" id="ARBA00006739"/>
    </source>
</evidence>
<proteinExistence type="inferred from homology"/>
<organism evidence="5 6">
    <name type="scientific">Singulisphaera acidiphila (strain ATCC BAA-1392 / DSM 18658 / VKM B-2454 / MOB10)</name>
    <dbReference type="NCBI Taxonomy" id="886293"/>
    <lineage>
        <taxon>Bacteria</taxon>
        <taxon>Pseudomonadati</taxon>
        <taxon>Planctomycetota</taxon>
        <taxon>Planctomycetia</taxon>
        <taxon>Isosphaerales</taxon>
        <taxon>Isosphaeraceae</taxon>
        <taxon>Singulisphaera</taxon>
    </lineage>
</organism>
<sequence>MAEPRIALVCPTYGQFDYAMRTIESFARHTEDPLTIVVDDASPDWGDPDWQEFLGADALPIVVHRFPENGGLTRSWNWGIHRAIMQGADYVIAGNSDILFCEGWQHGLIHALESGYALAGPLSNAPGRTATVKAHVANYVPGYRLTDDPAYLDSLSRTLQARYQGLVVEARVNGFFQMARAEVWLAGRFDEAHVYRPRNDLQPNGMPNPDPLMTSNEDELQNRWARLGWRFAVCPSSFIFHYRAVSRGTNYLHGSWMRRTDG</sequence>
<evidence type="ECO:0000256" key="2">
    <source>
        <dbReference type="ARBA" id="ARBA00022676"/>
    </source>
</evidence>
<evidence type="ECO:0000256" key="3">
    <source>
        <dbReference type="ARBA" id="ARBA00022679"/>
    </source>
</evidence>
<dbReference type="Pfam" id="PF00535">
    <property type="entry name" value="Glycos_transf_2"/>
    <property type="match status" value="1"/>
</dbReference>
<gene>
    <name evidence="5" type="ordered locus">Sinac_4471</name>
</gene>
<protein>
    <submittedName>
        <fullName evidence="5">Putative glycosyltransferase</fullName>
    </submittedName>
</protein>
<evidence type="ECO:0000313" key="6">
    <source>
        <dbReference type="Proteomes" id="UP000010798"/>
    </source>
</evidence>
<dbReference type="InterPro" id="IPR029044">
    <property type="entry name" value="Nucleotide-diphossugar_trans"/>
</dbReference>
<keyword evidence="6" id="KW-1185">Reference proteome</keyword>
<comment type="similarity">
    <text evidence="1">Belongs to the glycosyltransferase 2 family.</text>
</comment>
<keyword evidence="2" id="KW-0328">Glycosyltransferase</keyword>
<dbReference type="GO" id="GO:0016757">
    <property type="term" value="F:glycosyltransferase activity"/>
    <property type="evidence" value="ECO:0007669"/>
    <property type="project" value="UniProtKB-KW"/>
</dbReference>
<dbReference type="Proteomes" id="UP000010798">
    <property type="component" value="Chromosome"/>
</dbReference>
<feature type="domain" description="Glycosyltransferase 2-like" evidence="4">
    <location>
        <begin position="9"/>
        <end position="120"/>
    </location>
</feature>
<dbReference type="PANTHER" id="PTHR43179">
    <property type="entry name" value="RHAMNOSYLTRANSFERASE WBBL"/>
    <property type="match status" value="1"/>
</dbReference>
<reference evidence="5 6" key="1">
    <citation type="submission" date="2012-02" db="EMBL/GenBank/DDBJ databases">
        <title>Complete sequence of chromosome of Singulisphaera acidiphila DSM 18658.</title>
        <authorList>
            <consortium name="US DOE Joint Genome Institute (JGI-PGF)"/>
            <person name="Lucas S."/>
            <person name="Copeland A."/>
            <person name="Lapidus A."/>
            <person name="Glavina del Rio T."/>
            <person name="Dalin E."/>
            <person name="Tice H."/>
            <person name="Bruce D."/>
            <person name="Goodwin L."/>
            <person name="Pitluck S."/>
            <person name="Peters L."/>
            <person name="Ovchinnikova G."/>
            <person name="Chertkov O."/>
            <person name="Kyrpides N."/>
            <person name="Mavromatis K."/>
            <person name="Ivanova N."/>
            <person name="Brettin T."/>
            <person name="Detter J.C."/>
            <person name="Han C."/>
            <person name="Larimer F."/>
            <person name="Land M."/>
            <person name="Hauser L."/>
            <person name="Markowitz V."/>
            <person name="Cheng J.-F."/>
            <person name="Hugenholtz P."/>
            <person name="Woyke T."/>
            <person name="Wu D."/>
            <person name="Tindall B."/>
            <person name="Pomrenke H."/>
            <person name="Brambilla E."/>
            <person name="Klenk H.-P."/>
            <person name="Eisen J.A."/>
        </authorList>
    </citation>
    <scope>NUCLEOTIDE SEQUENCE [LARGE SCALE GENOMIC DNA]</scope>
    <source>
        <strain evidence="6">ATCC BAA-1392 / DSM 18658 / VKM B-2454 / MOB10</strain>
    </source>
</reference>
<dbReference type="HOGENOM" id="CLU_1061286_0_0_0"/>
<dbReference type="SUPFAM" id="SSF53448">
    <property type="entry name" value="Nucleotide-diphospho-sugar transferases"/>
    <property type="match status" value="1"/>
</dbReference>
<dbReference type="Gene3D" id="3.90.550.10">
    <property type="entry name" value="Spore Coat Polysaccharide Biosynthesis Protein SpsA, Chain A"/>
    <property type="match status" value="1"/>
</dbReference>
<accession>L0DIH3</accession>
<dbReference type="EMBL" id="CP003364">
    <property type="protein sequence ID" value="AGA28660.1"/>
    <property type="molecule type" value="Genomic_DNA"/>
</dbReference>
<dbReference type="STRING" id="886293.Sinac_4471"/>
<dbReference type="AlphaFoldDB" id="L0DIH3"/>
<keyword evidence="3 5" id="KW-0808">Transferase</keyword>
<dbReference type="OrthoDB" id="9771846at2"/>
<dbReference type="KEGG" id="saci:Sinac_4471"/>
<dbReference type="PANTHER" id="PTHR43179:SF12">
    <property type="entry name" value="GALACTOFURANOSYLTRANSFERASE GLFT2"/>
    <property type="match status" value="1"/>
</dbReference>
<name>L0DIH3_SINAD</name>
<dbReference type="CDD" id="cd00761">
    <property type="entry name" value="Glyco_tranf_GTA_type"/>
    <property type="match status" value="1"/>
</dbReference>
<evidence type="ECO:0000259" key="4">
    <source>
        <dbReference type="Pfam" id="PF00535"/>
    </source>
</evidence>